<dbReference type="GO" id="GO:0005829">
    <property type="term" value="C:cytosol"/>
    <property type="evidence" value="ECO:0007669"/>
    <property type="project" value="TreeGrafter"/>
</dbReference>
<dbReference type="Proteomes" id="UP000693672">
    <property type="component" value="Unassembled WGS sequence"/>
</dbReference>
<dbReference type="EMBL" id="CAJVAS010000010">
    <property type="protein sequence ID" value="CAG7626423.1"/>
    <property type="molecule type" value="Genomic_DNA"/>
</dbReference>
<evidence type="ECO:0000313" key="1">
    <source>
        <dbReference type="EMBL" id="CAG7626423.1"/>
    </source>
</evidence>
<gene>
    <name evidence="1" type="ORF">PAESOLCIP111_02828</name>
</gene>
<dbReference type="NCBIfam" id="TIGR01484">
    <property type="entry name" value="HAD-SF-IIB"/>
    <property type="match status" value="1"/>
</dbReference>
<dbReference type="SFLD" id="SFLDG01140">
    <property type="entry name" value="C2.B:_Phosphomannomutase_and_P"/>
    <property type="match status" value="1"/>
</dbReference>
<proteinExistence type="predicted"/>
<dbReference type="PANTHER" id="PTHR10000:SF8">
    <property type="entry name" value="HAD SUPERFAMILY HYDROLASE-LIKE, TYPE 3"/>
    <property type="match status" value="1"/>
</dbReference>
<dbReference type="EC" id="3.1.3.-" evidence="1"/>
<dbReference type="Pfam" id="PF08282">
    <property type="entry name" value="Hydrolase_3"/>
    <property type="match status" value="1"/>
</dbReference>
<comment type="caution">
    <text evidence="1">The sequence shown here is derived from an EMBL/GenBank/DDBJ whole genome shotgun (WGS) entry which is preliminary data.</text>
</comment>
<sequence>MSSIRLIVSDLDGTLLSEDNRLNDSVIDAVRRFRASGGLFTIATGRFGPSARPIVDRLDIDIPYILCNGCVIADRDKIWEMAQLTLEEIAPFLREADQAGVTVLLFGEDGIRTLRSTPETAYFEQREGLPCVPLNPGDEAWTERPVQKVVLIGDMSQIRPLWDRCRSGYAREYAAVQSEDHFFEIIPARQSKGEALKKLMAHLGVAPSEVMSIGNQLNDLEMIEEAGIGVAVANSHDELIRHASYVCRNGYGEGVVEAMERFAAIGAGSKGGNTYVD</sequence>
<keyword evidence="2" id="KW-1185">Reference proteome</keyword>
<dbReference type="GO" id="GO:0016791">
    <property type="term" value="F:phosphatase activity"/>
    <property type="evidence" value="ECO:0007669"/>
    <property type="project" value="TreeGrafter"/>
</dbReference>
<dbReference type="InterPro" id="IPR006379">
    <property type="entry name" value="HAD-SF_hydro_IIB"/>
</dbReference>
<accession>A0A916K1E9</accession>
<keyword evidence="1" id="KW-0378">Hydrolase</keyword>
<name>A0A916K1E9_9BACL</name>
<dbReference type="SFLD" id="SFLDS00003">
    <property type="entry name" value="Haloacid_Dehalogenase"/>
    <property type="match status" value="1"/>
</dbReference>
<dbReference type="GO" id="GO:0000287">
    <property type="term" value="F:magnesium ion binding"/>
    <property type="evidence" value="ECO:0007669"/>
    <property type="project" value="TreeGrafter"/>
</dbReference>
<dbReference type="InterPro" id="IPR000150">
    <property type="entry name" value="Cof"/>
</dbReference>
<organism evidence="1 2">
    <name type="scientific">Paenibacillus solanacearum</name>
    <dbReference type="NCBI Taxonomy" id="2048548"/>
    <lineage>
        <taxon>Bacteria</taxon>
        <taxon>Bacillati</taxon>
        <taxon>Bacillota</taxon>
        <taxon>Bacilli</taxon>
        <taxon>Bacillales</taxon>
        <taxon>Paenibacillaceae</taxon>
        <taxon>Paenibacillus</taxon>
    </lineage>
</organism>
<dbReference type="RefSeq" id="WP_218092584.1">
    <property type="nucleotide sequence ID" value="NZ_CAJVAS010000010.1"/>
</dbReference>
<dbReference type="NCBIfam" id="TIGR00099">
    <property type="entry name" value="Cof-subfamily"/>
    <property type="match status" value="1"/>
</dbReference>
<reference evidence="1" key="1">
    <citation type="submission" date="2021-06" db="EMBL/GenBank/DDBJ databases">
        <authorList>
            <person name="Criscuolo A."/>
        </authorList>
    </citation>
    <scope>NUCLEOTIDE SEQUENCE</scope>
    <source>
        <strain evidence="1">CIP111600</strain>
    </source>
</reference>
<protein>
    <submittedName>
        <fullName evidence="1">Phosphatase</fullName>
        <ecNumber evidence="1">3.1.3.-</ecNumber>
    </submittedName>
</protein>
<dbReference type="AlphaFoldDB" id="A0A916K1E9"/>
<dbReference type="PANTHER" id="PTHR10000">
    <property type="entry name" value="PHOSPHOSERINE PHOSPHATASE"/>
    <property type="match status" value="1"/>
</dbReference>
<evidence type="ECO:0000313" key="2">
    <source>
        <dbReference type="Proteomes" id="UP000693672"/>
    </source>
</evidence>
<dbReference type="PROSITE" id="PS01228">
    <property type="entry name" value="COF_1"/>
    <property type="match status" value="1"/>
</dbReference>